<dbReference type="SMART" id="SM00028">
    <property type="entry name" value="TPR"/>
    <property type="match status" value="3"/>
</dbReference>
<dbReference type="InterPro" id="IPR011009">
    <property type="entry name" value="Kinase-like_dom_sf"/>
</dbReference>
<dbReference type="SUPFAM" id="SSF56112">
    <property type="entry name" value="Protein kinase-like (PK-like)"/>
    <property type="match status" value="1"/>
</dbReference>
<dbReference type="PROSITE" id="PS50011">
    <property type="entry name" value="PROTEIN_KINASE_DOM"/>
    <property type="match status" value="1"/>
</dbReference>
<feature type="repeat" description="TPR" evidence="6">
    <location>
        <begin position="372"/>
        <end position="405"/>
    </location>
</feature>
<evidence type="ECO:0000256" key="5">
    <source>
        <dbReference type="ARBA" id="ARBA00037982"/>
    </source>
</evidence>
<dbReference type="InterPro" id="IPR011990">
    <property type="entry name" value="TPR-like_helical_dom_sf"/>
</dbReference>
<dbReference type="Proteomes" id="UP000326354">
    <property type="component" value="Chromosome"/>
</dbReference>
<keyword evidence="6" id="KW-0802">TPR repeat</keyword>
<proteinExistence type="inferred from homology"/>
<dbReference type="Gene3D" id="1.25.40.10">
    <property type="entry name" value="Tetratricopeptide repeat domain"/>
    <property type="match status" value="2"/>
</dbReference>
<dbReference type="Gene3D" id="3.30.200.20">
    <property type="entry name" value="Phosphorylase Kinase, domain 1"/>
    <property type="match status" value="1"/>
</dbReference>
<dbReference type="RefSeq" id="WP_151969914.1">
    <property type="nucleotide sequence ID" value="NZ_AP019860.1"/>
</dbReference>
<dbReference type="InterPro" id="IPR000719">
    <property type="entry name" value="Prot_kinase_dom"/>
</dbReference>
<keyword evidence="10" id="KW-1185">Reference proteome</keyword>
<dbReference type="PROSITE" id="PS00107">
    <property type="entry name" value="PROTEIN_KINASE_ATP"/>
    <property type="match status" value="1"/>
</dbReference>
<dbReference type="GO" id="GO:0004672">
    <property type="term" value="F:protein kinase activity"/>
    <property type="evidence" value="ECO:0007669"/>
    <property type="project" value="InterPro"/>
</dbReference>
<dbReference type="EMBL" id="AP019860">
    <property type="protein sequence ID" value="BBM85825.1"/>
    <property type="molecule type" value="Genomic_DNA"/>
</dbReference>
<evidence type="ECO:0000256" key="6">
    <source>
        <dbReference type="PROSITE-ProRule" id="PRU00339"/>
    </source>
</evidence>
<keyword evidence="1" id="KW-0808">Transferase</keyword>
<protein>
    <submittedName>
        <fullName evidence="9">Serine/threonine-protein kinase PrkC</fullName>
    </submittedName>
</protein>
<dbReference type="Pfam" id="PF13181">
    <property type="entry name" value="TPR_8"/>
    <property type="match status" value="2"/>
</dbReference>
<evidence type="ECO:0000256" key="1">
    <source>
        <dbReference type="ARBA" id="ARBA00022679"/>
    </source>
</evidence>
<organism evidence="9 10">
    <name type="scientific">Uabimicrobium amorphum</name>
    <dbReference type="NCBI Taxonomy" id="2596890"/>
    <lineage>
        <taxon>Bacteria</taxon>
        <taxon>Pseudomonadati</taxon>
        <taxon>Planctomycetota</taxon>
        <taxon>Candidatus Uabimicrobiia</taxon>
        <taxon>Candidatus Uabimicrobiales</taxon>
        <taxon>Candidatus Uabimicrobiaceae</taxon>
        <taxon>Candidatus Uabimicrobium</taxon>
    </lineage>
</organism>
<evidence type="ECO:0000256" key="2">
    <source>
        <dbReference type="ARBA" id="ARBA00022741"/>
    </source>
</evidence>
<dbReference type="InterPro" id="IPR017441">
    <property type="entry name" value="Protein_kinase_ATP_BS"/>
</dbReference>
<dbReference type="PANTHER" id="PTHR11042">
    <property type="entry name" value="EUKARYOTIC TRANSLATION INITIATION FACTOR 2-ALPHA KINASE EIF2-ALPHA KINASE -RELATED"/>
    <property type="match status" value="1"/>
</dbReference>
<sequence length="1489" mass="174210">MSQPHFPGFEVIKPLGKGGMGEVYLVREVSTSRLFALKTILGEHKNKRGYKRFLREAQTYAQLEHENIVRIYRLEHHQENSFIIMQYVEGWQLNEYLANNSLSLTEKLRLFKTIVSAVGALHDKHIVHRDLKPANIMIDKNHRPYLMDFGLVKRIDSKQKSLTREGDVIGSPKYMSPEQASGKKVEYTSDLYSLGTIFFEMLTSKPFIEGDSAVSIMFEILHGEMRYPRKINSNIPPAVEAICVKCLRKDKGKRYATTADLLVDLENYEEGVKVKAQNVNFWFRLNQKTRRYSTQMYIVFAVALLAGFFFFQKANREKWLRDFSKEQAKKVLEEKTHDYLTRALYLNAVGSYTRALEVLLRNTNTKSAVEQKQRQILMGKTYYKMKNYEKARQQYRKVLDTFHESEDFDREYLQLLINKCSLYLKEKNSQRNMQAFLKQVRSPLLIADAQYHLAFSYKEEIENGLQFYKKADIHESDENVSKIQSAVDLFLQAKKSILVNSYGTQDWLEEIDIQIGNAYLLQWQITKQEPLLEKAKTYLFKNESPQRNAAIAKYYQLLDSKRNLAKAIEHYTKAIALDPLNARLYQERGQCYAQQNNFHKSERDYLQAVDLEPDNFFVMLLLFENCVHTLSVDNKQETLKMLVTLVSKQVNRVYFDIFAERKSEFRRALRANKTTPYNKKDVYFYLEKLTQEKSISALAVNALECVDDFEKVIKDLDKKFPSKNSSQYIRKIRKRILLRGYIDLLIRTYMYQNKNITHTKVRNLQEFATVLLEIVTGDRIVEEIFQGDERHLSMLQFLTIRALVDLAEPRTRNLLDEHVQKTQELLVKEEEVDAQQLNTFLLCKSLMYSNDWPYDIGQGIEPYKKQIKGSSRVLTKALTLCNDAFVKGMFIQFLPIEFDDIFEETMRGDDVTLQLYAAKKMWQYAHLAGGEVLKKYALANNNEGDIRAFACEALYGVYSKGLIHTRSESKIREMQKFCEQITPQVLRDFDRQDKQKSNVMALWIRAITGQASKHRKEFLAHIDSPKVDAHIKLQTVSLLGIGKNMQMLKEITGKDLPLIFRVLGIVSLMIDSREKGVGFGEAIEMLNILRMISASSQDNHLKNLLLIYGSTFQFFQQQMYEKIRTGNDEEKMGALIALYGTKKIMRSHLTAIEDLAWNSSNFSLRRTAAATLATQMYEDASLREKYMAKFLEAQIDGKPDLAVHEGAITGSLWQIHSIYQEKVFINDIYHLDMVKIRDHAEFEKMNFCFNKVYSYHIRRFNKVIWPFIDGLIKISPDISLQLQDEVLLWKGLIHLKKKNIAESLTILDNLRTKSTDKKYLYWTMKAHRINRDKEKASELLLLYLQKNPWDYHVQVIARAYYKEPEWQKKWVPHFRLLSLNDRHRRVDKTHAFVLDKSRSKKQRIDYAKRSLTLANSIPIYQRAEAIIMTTTALYSILAQLEKKERKHYHSFSKNYLVHKSRFVTIDATKSLGARSRKYLSREVLELLRK</sequence>
<dbReference type="Pfam" id="PF00069">
    <property type="entry name" value="Pkinase"/>
    <property type="match status" value="1"/>
</dbReference>
<keyword evidence="3 9" id="KW-0418">Kinase</keyword>
<feature type="domain" description="Protein kinase" evidence="8">
    <location>
        <begin position="9"/>
        <end position="269"/>
    </location>
</feature>
<dbReference type="SUPFAM" id="SSF81901">
    <property type="entry name" value="HCP-like"/>
    <property type="match status" value="1"/>
</dbReference>
<dbReference type="SMART" id="SM00220">
    <property type="entry name" value="S_TKc"/>
    <property type="match status" value="1"/>
</dbReference>
<gene>
    <name evidence="9" type="ORF">UABAM_04203</name>
</gene>
<name>A0A5S9ISF6_UABAM</name>
<keyword evidence="2 7" id="KW-0547">Nucleotide-binding</keyword>
<dbReference type="InterPro" id="IPR008271">
    <property type="entry name" value="Ser/Thr_kinase_AS"/>
</dbReference>
<evidence type="ECO:0000313" key="9">
    <source>
        <dbReference type="EMBL" id="BBM85825.1"/>
    </source>
</evidence>
<accession>A0A5S9ISF6</accession>
<dbReference type="PROSITE" id="PS00108">
    <property type="entry name" value="PROTEIN_KINASE_ST"/>
    <property type="match status" value="1"/>
</dbReference>
<reference evidence="9 10" key="1">
    <citation type="submission" date="2019-08" db="EMBL/GenBank/DDBJ databases">
        <title>Complete genome sequence of Candidatus Uab amorphum.</title>
        <authorList>
            <person name="Shiratori T."/>
            <person name="Suzuki S."/>
            <person name="Kakizawa Y."/>
            <person name="Ishida K."/>
        </authorList>
    </citation>
    <scope>NUCLEOTIDE SEQUENCE [LARGE SCALE GENOMIC DNA]</scope>
    <source>
        <strain evidence="9 10">SRT547</strain>
    </source>
</reference>
<comment type="similarity">
    <text evidence="5">Belongs to the protein kinase superfamily. Ser/Thr protein kinase family. GCN2 subfamily.</text>
</comment>
<dbReference type="OrthoDB" id="9788659at2"/>
<feature type="repeat" description="TPR" evidence="6">
    <location>
        <begin position="582"/>
        <end position="615"/>
    </location>
</feature>
<evidence type="ECO:0000256" key="3">
    <source>
        <dbReference type="ARBA" id="ARBA00022777"/>
    </source>
</evidence>
<dbReference type="InterPro" id="IPR050339">
    <property type="entry name" value="CC_SR_Kinase"/>
</dbReference>
<dbReference type="GO" id="GO:0005737">
    <property type="term" value="C:cytoplasm"/>
    <property type="evidence" value="ECO:0007669"/>
    <property type="project" value="TreeGrafter"/>
</dbReference>
<dbReference type="CDD" id="cd14014">
    <property type="entry name" value="STKc_PknB_like"/>
    <property type="match status" value="1"/>
</dbReference>
<dbReference type="KEGG" id="uam:UABAM_04203"/>
<evidence type="ECO:0000256" key="7">
    <source>
        <dbReference type="PROSITE-ProRule" id="PRU10141"/>
    </source>
</evidence>
<dbReference type="InterPro" id="IPR019734">
    <property type="entry name" value="TPR_rpt"/>
</dbReference>
<keyword evidence="4 7" id="KW-0067">ATP-binding</keyword>
<feature type="binding site" evidence="7">
    <location>
        <position position="38"/>
    </location>
    <ligand>
        <name>ATP</name>
        <dbReference type="ChEBI" id="CHEBI:30616"/>
    </ligand>
</feature>
<evidence type="ECO:0000256" key="4">
    <source>
        <dbReference type="ARBA" id="ARBA00022840"/>
    </source>
</evidence>
<evidence type="ECO:0000259" key="8">
    <source>
        <dbReference type="PROSITE" id="PS50011"/>
    </source>
</evidence>
<dbReference type="PROSITE" id="PS50005">
    <property type="entry name" value="TPR"/>
    <property type="match status" value="2"/>
</dbReference>
<evidence type="ECO:0000313" key="10">
    <source>
        <dbReference type="Proteomes" id="UP000326354"/>
    </source>
</evidence>
<dbReference type="Gene3D" id="1.10.510.10">
    <property type="entry name" value="Transferase(Phosphotransferase) domain 1"/>
    <property type="match status" value="1"/>
</dbReference>
<dbReference type="GO" id="GO:0005524">
    <property type="term" value="F:ATP binding"/>
    <property type="evidence" value="ECO:0007669"/>
    <property type="project" value="UniProtKB-UniRule"/>
</dbReference>